<gene>
    <name evidence="12" type="primary">Cdk1</name>
    <name evidence="12" type="ORF">TCON_0865</name>
</gene>
<dbReference type="CDD" id="cd00180">
    <property type="entry name" value="PKc"/>
    <property type="match status" value="1"/>
</dbReference>
<comment type="catalytic activity">
    <reaction evidence="8">
        <text>L-threonyl-[protein] + ATP = O-phospho-L-threonyl-[protein] + ADP + H(+)</text>
        <dbReference type="Rhea" id="RHEA:46608"/>
        <dbReference type="Rhea" id="RHEA-COMP:11060"/>
        <dbReference type="Rhea" id="RHEA-COMP:11605"/>
        <dbReference type="ChEBI" id="CHEBI:15378"/>
        <dbReference type="ChEBI" id="CHEBI:30013"/>
        <dbReference type="ChEBI" id="CHEBI:30616"/>
        <dbReference type="ChEBI" id="CHEBI:61977"/>
        <dbReference type="ChEBI" id="CHEBI:456216"/>
        <dbReference type="EC" id="2.7.11.1"/>
    </reaction>
</comment>
<evidence type="ECO:0000256" key="3">
    <source>
        <dbReference type="ARBA" id="ARBA00022527"/>
    </source>
</evidence>
<dbReference type="PROSITE" id="PS00107">
    <property type="entry name" value="PROTEIN_KINASE_ATP"/>
    <property type="match status" value="1"/>
</dbReference>
<organism evidence="12 13">
    <name type="scientific">Astathelohania contejeani</name>
    <dbReference type="NCBI Taxonomy" id="164912"/>
    <lineage>
        <taxon>Eukaryota</taxon>
        <taxon>Fungi</taxon>
        <taxon>Fungi incertae sedis</taxon>
        <taxon>Microsporidia</taxon>
        <taxon>Astathelohaniidae</taxon>
        <taxon>Astathelohania</taxon>
    </lineage>
</organism>
<evidence type="ECO:0000256" key="1">
    <source>
        <dbReference type="ARBA" id="ARBA00008874"/>
    </source>
</evidence>
<dbReference type="PANTHER" id="PTHR48012">
    <property type="entry name" value="STERILE20-LIKE KINASE, ISOFORM B-RELATED"/>
    <property type="match status" value="1"/>
</dbReference>
<sequence length="253" mass="28965">MTRLLSPNILLRYKYSIRNLKSDHRAIIPGYLLDKVIGRGTYGVVYKGKRIYDGKEVAIKESMLNCYSNELTALYSINHPNIVSLTTHFIKNDIIFLVFDSCCIPINDVSELPLVKVVEGVLKAAVYLDSINICHGDWHSKNIVVGCDGEIKVTDFGCSYFNKDFVVRYHTTDEVDDSSVWGLKEAIYEKKGPEDDLRNLLYFIKQLIENSVEFPIGNKFYQLIIETGDIRVLLNSLHYLKGIIYKPIEIKNE</sequence>
<evidence type="ECO:0000256" key="7">
    <source>
        <dbReference type="ARBA" id="ARBA00022840"/>
    </source>
</evidence>
<dbReference type="Pfam" id="PF00069">
    <property type="entry name" value="Pkinase"/>
    <property type="match status" value="1"/>
</dbReference>
<dbReference type="GO" id="GO:0016301">
    <property type="term" value="F:kinase activity"/>
    <property type="evidence" value="ECO:0007669"/>
    <property type="project" value="UniProtKB-KW"/>
</dbReference>
<evidence type="ECO:0000256" key="2">
    <source>
        <dbReference type="ARBA" id="ARBA00012513"/>
    </source>
</evidence>
<evidence type="ECO:0000256" key="10">
    <source>
        <dbReference type="PROSITE-ProRule" id="PRU10141"/>
    </source>
</evidence>
<comment type="caution">
    <text evidence="12">The sequence shown here is derived from an EMBL/GenBank/DDBJ whole genome shotgun (WGS) entry which is preliminary data.</text>
</comment>
<evidence type="ECO:0000313" key="13">
    <source>
        <dbReference type="Proteomes" id="UP001516464"/>
    </source>
</evidence>
<evidence type="ECO:0000256" key="4">
    <source>
        <dbReference type="ARBA" id="ARBA00022679"/>
    </source>
</evidence>
<reference evidence="12 13" key="1">
    <citation type="submission" date="2019-01" db="EMBL/GenBank/DDBJ databases">
        <title>Genomes sequencing and comparative genomics of infectious freshwater microsporidia, Cucumispora dikerogammari and Thelohania contejeani.</title>
        <authorList>
            <person name="Cormier A."/>
            <person name="Giraud I."/>
            <person name="Wattier R."/>
            <person name="Teixeira M."/>
            <person name="Grandjean F."/>
            <person name="Rigaud T."/>
            <person name="Cordaux R."/>
        </authorList>
    </citation>
    <scope>NUCLEOTIDE SEQUENCE [LARGE SCALE GENOMIC DNA]</scope>
    <source>
        <strain evidence="12">T1</strain>
        <tissue evidence="12">Spores</tissue>
    </source>
</reference>
<dbReference type="Gene3D" id="3.30.200.20">
    <property type="entry name" value="Phosphorylase Kinase, domain 1"/>
    <property type="match status" value="1"/>
</dbReference>
<dbReference type="PANTHER" id="PTHR48012:SF10">
    <property type="entry name" value="FI20177P1"/>
    <property type="match status" value="1"/>
</dbReference>
<keyword evidence="6 12" id="KW-0418">Kinase</keyword>
<keyword evidence="7 10" id="KW-0067">ATP-binding</keyword>
<dbReference type="Proteomes" id="UP001516464">
    <property type="component" value="Unassembled WGS sequence"/>
</dbReference>
<evidence type="ECO:0000256" key="6">
    <source>
        <dbReference type="ARBA" id="ARBA00022777"/>
    </source>
</evidence>
<dbReference type="InterPro" id="IPR000719">
    <property type="entry name" value="Prot_kinase_dom"/>
</dbReference>
<keyword evidence="5 10" id="KW-0547">Nucleotide-binding</keyword>
<keyword evidence="13" id="KW-1185">Reference proteome</keyword>
<evidence type="ECO:0000259" key="11">
    <source>
        <dbReference type="PROSITE" id="PS50011"/>
    </source>
</evidence>
<proteinExistence type="inferred from homology"/>
<evidence type="ECO:0000256" key="5">
    <source>
        <dbReference type="ARBA" id="ARBA00022741"/>
    </source>
</evidence>
<name>A0ABQ7I0E6_9MICR</name>
<evidence type="ECO:0000313" key="12">
    <source>
        <dbReference type="EMBL" id="KAF7683951.1"/>
    </source>
</evidence>
<comment type="similarity">
    <text evidence="1">Belongs to the protein kinase superfamily. STE Ser/Thr protein kinase family. STE20 subfamily.</text>
</comment>
<comment type="catalytic activity">
    <reaction evidence="9">
        <text>L-seryl-[protein] + ATP = O-phospho-L-seryl-[protein] + ADP + H(+)</text>
        <dbReference type="Rhea" id="RHEA:17989"/>
        <dbReference type="Rhea" id="RHEA-COMP:9863"/>
        <dbReference type="Rhea" id="RHEA-COMP:11604"/>
        <dbReference type="ChEBI" id="CHEBI:15378"/>
        <dbReference type="ChEBI" id="CHEBI:29999"/>
        <dbReference type="ChEBI" id="CHEBI:30616"/>
        <dbReference type="ChEBI" id="CHEBI:83421"/>
        <dbReference type="ChEBI" id="CHEBI:456216"/>
        <dbReference type="EC" id="2.7.11.1"/>
    </reaction>
</comment>
<dbReference type="Gene3D" id="1.10.510.10">
    <property type="entry name" value="Transferase(Phosphotransferase) domain 1"/>
    <property type="match status" value="1"/>
</dbReference>
<evidence type="ECO:0000256" key="8">
    <source>
        <dbReference type="ARBA" id="ARBA00047899"/>
    </source>
</evidence>
<dbReference type="PROSITE" id="PS50011">
    <property type="entry name" value="PROTEIN_KINASE_DOM"/>
    <property type="match status" value="1"/>
</dbReference>
<dbReference type="InterPro" id="IPR017441">
    <property type="entry name" value="Protein_kinase_ATP_BS"/>
</dbReference>
<protein>
    <recommendedName>
        <fullName evidence="2">non-specific serine/threonine protein kinase</fullName>
        <ecNumber evidence="2">2.7.11.1</ecNumber>
    </recommendedName>
</protein>
<keyword evidence="3" id="KW-0723">Serine/threonine-protein kinase</keyword>
<keyword evidence="4" id="KW-0808">Transferase</keyword>
<dbReference type="InterPro" id="IPR050629">
    <property type="entry name" value="STE20/SPS1-PAK"/>
</dbReference>
<dbReference type="SUPFAM" id="SSF56112">
    <property type="entry name" value="Protein kinase-like (PK-like)"/>
    <property type="match status" value="1"/>
</dbReference>
<feature type="domain" description="Protein kinase" evidence="11">
    <location>
        <begin position="31"/>
        <end position="253"/>
    </location>
</feature>
<feature type="binding site" evidence="10">
    <location>
        <position position="60"/>
    </location>
    <ligand>
        <name>ATP</name>
        <dbReference type="ChEBI" id="CHEBI:30616"/>
    </ligand>
</feature>
<dbReference type="InterPro" id="IPR011009">
    <property type="entry name" value="Kinase-like_dom_sf"/>
</dbReference>
<evidence type="ECO:0000256" key="9">
    <source>
        <dbReference type="ARBA" id="ARBA00048679"/>
    </source>
</evidence>
<accession>A0ABQ7I0E6</accession>
<dbReference type="EMBL" id="SBIQ01000039">
    <property type="protein sequence ID" value="KAF7683951.1"/>
    <property type="molecule type" value="Genomic_DNA"/>
</dbReference>
<dbReference type="EC" id="2.7.11.1" evidence="2"/>